<dbReference type="Gene3D" id="3.10.180.10">
    <property type="entry name" value="2,3-Dihydroxybiphenyl 1,2-Dioxygenase, domain 1"/>
    <property type="match status" value="1"/>
</dbReference>
<dbReference type="SUPFAM" id="SSF54593">
    <property type="entry name" value="Glyoxalase/Bleomycin resistance protein/Dihydroxybiphenyl dioxygenase"/>
    <property type="match status" value="1"/>
</dbReference>
<dbReference type="Pfam" id="PF00903">
    <property type="entry name" value="Glyoxalase"/>
    <property type="match status" value="1"/>
</dbReference>
<keyword evidence="3" id="KW-1185">Reference proteome</keyword>
<dbReference type="InterPro" id="IPR004360">
    <property type="entry name" value="Glyas_Fos-R_dOase_dom"/>
</dbReference>
<reference evidence="2 3" key="1">
    <citation type="submission" date="2023-05" db="EMBL/GenBank/DDBJ databases">
        <title>Gordonibacter KGMB12511T sp. nov., isolated from faeces of healthy Korean.</title>
        <authorList>
            <person name="Kim H.S."/>
            <person name="Kim J.-S."/>
            <person name="Suh M.K."/>
            <person name="Eom M.K."/>
            <person name="Do H.E."/>
            <person name="Lee J.-S."/>
        </authorList>
    </citation>
    <scope>NUCLEOTIDE SEQUENCE [LARGE SCALE GENOMIC DNA]</scope>
    <source>
        <strain evidence="2 3">KGMB12511</strain>
    </source>
</reference>
<dbReference type="PROSITE" id="PS51819">
    <property type="entry name" value="VOC"/>
    <property type="match status" value="1"/>
</dbReference>
<dbReference type="EMBL" id="JASJEU010000007">
    <property type="protein sequence ID" value="MDJ1649894.1"/>
    <property type="molecule type" value="Genomic_DNA"/>
</dbReference>
<gene>
    <name evidence="2" type="ORF">QNJ86_03680</name>
</gene>
<evidence type="ECO:0000313" key="2">
    <source>
        <dbReference type="EMBL" id="MDJ1649894.1"/>
    </source>
</evidence>
<dbReference type="Proteomes" id="UP001232750">
    <property type="component" value="Unassembled WGS sequence"/>
</dbReference>
<comment type="caution">
    <text evidence="2">The sequence shown here is derived from an EMBL/GenBank/DDBJ whole genome shotgun (WGS) entry which is preliminary data.</text>
</comment>
<sequence length="142" mass="16083">MAREKEFYGLHHLSVNVADREEAIEFYTEALGFKLEFRFDYAYPDGGVDKNSFVSQNGVMLELIELAGVDNPKPAALNTNNHFALYVKDIEAVKARLTEEPRCTLESDQVAIIEDFGAERLKSLMVRGLNGERIELLEVEDL</sequence>
<organism evidence="2 3">
    <name type="scientific">Gordonibacter faecis</name>
    <dbReference type="NCBI Taxonomy" id="3047475"/>
    <lineage>
        <taxon>Bacteria</taxon>
        <taxon>Bacillati</taxon>
        <taxon>Actinomycetota</taxon>
        <taxon>Coriobacteriia</taxon>
        <taxon>Eggerthellales</taxon>
        <taxon>Eggerthellaceae</taxon>
        <taxon>Gordonibacter</taxon>
    </lineage>
</organism>
<dbReference type="RefSeq" id="WP_283831242.1">
    <property type="nucleotide sequence ID" value="NZ_JASJEU010000007.1"/>
</dbReference>
<feature type="domain" description="VOC" evidence="1">
    <location>
        <begin position="9"/>
        <end position="139"/>
    </location>
</feature>
<evidence type="ECO:0000313" key="3">
    <source>
        <dbReference type="Proteomes" id="UP001232750"/>
    </source>
</evidence>
<dbReference type="InterPro" id="IPR029068">
    <property type="entry name" value="Glyas_Bleomycin-R_OHBP_Dase"/>
</dbReference>
<dbReference type="InterPro" id="IPR037523">
    <property type="entry name" value="VOC_core"/>
</dbReference>
<evidence type="ECO:0000259" key="1">
    <source>
        <dbReference type="PROSITE" id="PS51819"/>
    </source>
</evidence>
<protein>
    <submittedName>
        <fullName evidence="2">VOC family protein</fullName>
    </submittedName>
</protein>
<proteinExistence type="predicted"/>
<name>A0ABT7DK45_9ACTN</name>
<accession>A0ABT7DK45</accession>